<organism evidence="13 14">
    <name type="scientific">Oceanomicrobium pacificus</name>
    <dbReference type="NCBI Taxonomy" id="2692916"/>
    <lineage>
        <taxon>Bacteria</taxon>
        <taxon>Pseudomonadati</taxon>
        <taxon>Pseudomonadota</taxon>
        <taxon>Alphaproteobacteria</taxon>
        <taxon>Rhodobacterales</taxon>
        <taxon>Paracoccaceae</taxon>
        <taxon>Oceanomicrobium</taxon>
    </lineage>
</organism>
<dbReference type="InterPro" id="IPR014721">
    <property type="entry name" value="Ribsml_uS5_D2-typ_fold_subgr"/>
</dbReference>
<dbReference type="Pfam" id="PF00288">
    <property type="entry name" value="GHMP_kinases_N"/>
    <property type="match status" value="1"/>
</dbReference>
<keyword evidence="14" id="KW-1185">Reference proteome</keyword>
<dbReference type="Gene3D" id="3.30.230.10">
    <property type="match status" value="1"/>
</dbReference>
<dbReference type="EC" id="2.7.1.148" evidence="2 10"/>
<comment type="caution">
    <text evidence="13">The sequence shown here is derived from an EMBL/GenBank/DDBJ whole genome shotgun (WGS) entry which is preliminary data.</text>
</comment>
<evidence type="ECO:0000256" key="2">
    <source>
        <dbReference type="ARBA" id="ARBA00012052"/>
    </source>
</evidence>
<reference evidence="13 14" key="1">
    <citation type="submission" date="2019-12" db="EMBL/GenBank/DDBJ databases">
        <title>Strain KN286 was isolated from seawater, which was collected from Caroline Seamount in the tropical western Pacific.</title>
        <authorList>
            <person name="Wang Q."/>
        </authorList>
    </citation>
    <scope>NUCLEOTIDE SEQUENCE [LARGE SCALE GENOMIC DNA]</scope>
    <source>
        <strain evidence="13 14">KN286</strain>
    </source>
</reference>
<dbReference type="GO" id="GO:0016114">
    <property type="term" value="P:terpenoid biosynthetic process"/>
    <property type="evidence" value="ECO:0007669"/>
    <property type="project" value="UniProtKB-UniRule"/>
</dbReference>
<evidence type="ECO:0000256" key="6">
    <source>
        <dbReference type="ARBA" id="ARBA00022777"/>
    </source>
</evidence>
<dbReference type="GO" id="GO:0005524">
    <property type="term" value="F:ATP binding"/>
    <property type="evidence" value="ECO:0007669"/>
    <property type="project" value="UniProtKB-UniRule"/>
</dbReference>
<dbReference type="UniPathway" id="UPA00056">
    <property type="reaction ID" value="UER00094"/>
</dbReference>
<dbReference type="Gene3D" id="3.30.70.890">
    <property type="entry name" value="GHMP kinase, C-terminal domain"/>
    <property type="match status" value="1"/>
</dbReference>
<feature type="domain" description="GHMP kinase N-terminal" evidence="11">
    <location>
        <begin position="70"/>
        <end position="138"/>
    </location>
</feature>
<dbReference type="InterPro" id="IPR013750">
    <property type="entry name" value="GHMP_kinase_C_dom"/>
</dbReference>
<sequence length="288" mass="30009">MAADRLSGIAPAKINLALHVTGRRDDGYHLLDSLVVFADHGDRISVVPDDRLQMTVEGPFAGAVPPGADNLVLRAAALLGAEQGAHVTLEKHLPPASGIGGGTSDAATSLHLLARLWKKSMPDMAACLLLGADMPVCVAGRAARMAGIGERLSPVADLPPVWALLANSGVPVSTPDVFGARSGRFSDPLPDLPARWRDADALFAYLRSVRNDLEAPACALHPGISDLLDALRRMEGAAVVRMSGSGGTCFALFDSEGAATDAQRLMAAARPDVWSMVARLGHAPELPA</sequence>
<comment type="catalytic activity">
    <reaction evidence="10">
        <text>4-CDP-2-C-methyl-D-erythritol + ATP = 4-CDP-2-C-methyl-D-erythritol 2-phosphate + ADP + H(+)</text>
        <dbReference type="Rhea" id="RHEA:18437"/>
        <dbReference type="ChEBI" id="CHEBI:15378"/>
        <dbReference type="ChEBI" id="CHEBI:30616"/>
        <dbReference type="ChEBI" id="CHEBI:57823"/>
        <dbReference type="ChEBI" id="CHEBI:57919"/>
        <dbReference type="ChEBI" id="CHEBI:456216"/>
        <dbReference type="EC" id="2.7.1.148"/>
    </reaction>
</comment>
<dbReference type="SUPFAM" id="SSF55060">
    <property type="entry name" value="GHMP Kinase, C-terminal domain"/>
    <property type="match status" value="1"/>
</dbReference>
<evidence type="ECO:0000256" key="8">
    <source>
        <dbReference type="ARBA" id="ARBA00023229"/>
    </source>
</evidence>
<evidence type="ECO:0000313" key="13">
    <source>
        <dbReference type="EMBL" id="MXU64006.1"/>
    </source>
</evidence>
<evidence type="ECO:0000259" key="11">
    <source>
        <dbReference type="Pfam" id="PF00288"/>
    </source>
</evidence>
<dbReference type="GO" id="GO:0019288">
    <property type="term" value="P:isopentenyl diphosphate biosynthetic process, methylerythritol 4-phosphate pathway"/>
    <property type="evidence" value="ECO:0007669"/>
    <property type="project" value="UniProtKB-UniRule"/>
</dbReference>
<dbReference type="PANTHER" id="PTHR43527:SF2">
    <property type="entry name" value="4-DIPHOSPHOCYTIDYL-2-C-METHYL-D-ERYTHRITOL KINASE, CHLOROPLASTIC"/>
    <property type="match status" value="1"/>
</dbReference>
<feature type="domain" description="GHMP kinase C-terminal" evidence="12">
    <location>
        <begin position="209"/>
        <end position="264"/>
    </location>
</feature>
<comment type="function">
    <text evidence="10">Catalyzes the phosphorylation of the position 2 hydroxy group of 4-diphosphocytidyl-2C-methyl-D-erythritol.</text>
</comment>
<dbReference type="InterPro" id="IPR036554">
    <property type="entry name" value="GHMP_kinase_C_sf"/>
</dbReference>
<protein>
    <recommendedName>
        <fullName evidence="3 10">4-diphosphocytidyl-2-C-methyl-D-erythritol kinase</fullName>
        <shortName evidence="10">CMK</shortName>
        <ecNumber evidence="2 10">2.7.1.148</ecNumber>
    </recommendedName>
    <alternativeName>
        <fullName evidence="9 10">4-(cytidine-5'-diphospho)-2-C-methyl-D-erythritol kinase</fullName>
    </alternativeName>
</protein>
<name>A0A6B0TJG9_9RHOB</name>
<dbReference type="RefSeq" id="WP_160851029.1">
    <property type="nucleotide sequence ID" value="NZ_WUWG01000001.1"/>
</dbReference>
<dbReference type="PANTHER" id="PTHR43527">
    <property type="entry name" value="4-DIPHOSPHOCYTIDYL-2-C-METHYL-D-ERYTHRITOL KINASE, CHLOROPLASTIC"/>
    <property type="match status" value="1"/>
</dbReference>
<keyword evidence="4 10" id="KW-0808">Transferase</keyword>
<dbReference type="InterPro" id="IPR020568">
    <property type="entry name" value="Ribosomal_Su5_D2-typ_SF"/>
</dbReference>
<comment type="pathway">
    <text evidence="10">Isoprenoid biosynthesis; isopentenyl diphosphate biosynthesis via DXP pathway; isopentenyl diphosphate from 1-deoxy-D-xylulose 5-phosphate: step 3/6.</text>
</comment>
<dbReference type="InterPro" id="IPR004424">
    <property type="entry name" value="IspE"/>
</dbReference>
<dbReference type="EMBL" id="WUWG01000001">
    <property type="protein sequence ID" value="MXU64006.1"/>
    <property type="molecule type" value="Genomic_DNA"/>
</dbReference>
<evidence type="ECO:0000256" key="1">
    <source>
        <dbReference type="ARBA" id="ARBA00009684"/>
    </source>
</evidence>
<feature type="active site" evidence="10">
    <location>
        <position position="13"/>
    </location>
</feature>
<keyword evidence="7 10" id="KW-0067">ATP-binding</keyword>
<feature type="active site" evidence="10">
    <location>
        <position position="133"/>
    </location>
</feature>
<evidence type="ECO:0000256" key="3">
    <source>
        <dbReference type="ARBA" id="ARBA00017473"/>
    </source>
</evidence>
<proteinExistence type="inferred from homology"/>
<dbReference type="HAMAP" id="MF_00061">
    <property type="entry name" value="IspE"/>
    <property type="match status" value="1"/>
</dbReference>
<keyword evidence="8 10" id="KW-0414">Isoprene biosynthesis</keyword>
<comment type="caution">
    <text evidence="10">Lacks conserved residue(s) required for the propagation of feature annotation.</text>
</comment>
<dbReference type="NCBIfam" id="NF011202">
    <property type="entry name" value="PRK14608.1"/>
    <property type="match status" value="1"/>
</dbReference>
<dbReference type="Pfam" id="PF08544">
    <property type="entry name" value="GHMP_kinases_C"/>
    <property type="match status" value="1"/>
</dbReference>
<evidence type="ECO:0000256" key="5">
    <source>
        <dbReference type="ARBA" id="ARBA00022741"/>
    </source>
</evidence>
<accession>A0A6B0TJG9</accession>
<dbReference type="AlphaFoldDB" id="A0A6B0TJG9"/>
<evidence type="ECO:0000256" key="10">
    <source>
        <dbReference type="HAMAP-Rule" id="MF_00061"/>
    </source>
</evidence>
<dbReference type="InterPro" id="IPR006204">
    <property type="entry name" value="GHMP_kinase_N_dom"/>
</dbReference>
<evidence type="ECO:0000259" key="12">
    <source>
        <dbReference type="Pfam" id="PF08544"/>
    </source>
</evidence>
<evidence type="ECO:0000313" key="14">
    <source>
        <dbReference type="Proteomes" id="UP000436016"/>
    </source>
</evidence>
<evidence type="ECO:0000256" key="4">
    <source>
        <dbReference type="ARBA" id="ARBA00022679"/>
    </source>
</evidence>
<comment type="similarity">
    <text evidence="1 10">Belongs to the GHMP kinase family. IspE subfamily.</text>
</comment>
<dbReference type="NCBIfam" id="TIGR00154">
    <property type="entry name" value="ispE"/>
    <property type="match status" value="1"/>
</dbReference>
<gene>
    <name evidence="10" type="primary">ispE</name>
    <name evidence="13" type="ORF">GSH16_01005</name>
</gene>
<evidence type="ECO:0000256" key="9">
    <source>
        <dbReference type="ARBA" id="ARBA00032554"/>
    </source>
</evidence>
<dbReference type="GO" id="GO:0050515">
    <property type="term" value="F:4-(cytidine 5'-diphospho)-2-C-methyl-D-erythritol kinase activity"/>
    <property type="evidence" value="ECO:0007669"/>
    <property type="project" value="UniProtKB-UniRule"/>
</dbReference>
<evidence type="ECO:0000256" key="7">
    <source>
        <dbReference type="ARBA" id="ARBA00022840"/>
    </source>
</evidence>
<dbReference type="PIRSF" id="PIRSF010376">
    <property type="entry name" value="IspE"/>
    <property type="match status" value="1"/>
</dbReference>
<dbReference type="SUPFAM" id="SSF54211">
    <property type="entry name" value="Ribosomal protein S5 domain 2-like"/>
    <property type="match status" value="1"/>
</dbReference>
<keyword evidence="5 10" id="KW-0547">Nucleotide-binding</keyword>
<dbReference type="Proteomes" id="UP000436016">
    <property type="component" value="Unassembled WGS sequence"/>
</dbReference>
<keyword evidence="6 10" id="KW-0418">Kinase</keyword>